<dbReference type="EMBL" id="BSYJ01000003">
    <property type="protein sequence ID" value="GMG87142.1"/>
    <property type="molecule type" value="Genomic_DNA"/>
</dbReference>
<evidence type="ECO:0000313" key="12">
    <source>
        <dbReference type="Proteomes" id="UP001224392"/>
    </source>
</evidence>
<dbReference type="PANTHER" id="PTHR43823">
    <property type="entry name" value="SPORULATION PROTEIN YKVU"/>
    <property type="match status" value="1"/>
</dbReference>
<proteinExistence type="inferred from homology"/>
<organism evidence="11 12">
    <name type="scientific">Biformimicrobium ophioploci</name>
    <dbReference type="NCBI Taxonomy" id="3036711"/>
    <lineage>
        <taxon>Bacteria</taxon>
        <taxon>Pseudomonadati</taxon>
        <taxon>Pseudomonadota</taxon>
        <taxon>Gammaproteobacteria</taxon>
        <taxon>Cellvibrionales</taxon>
        <taxon>Microbulbiferaceae</taxon>
        <taxon>Biformimicrobium</taxon>
    </lineage>
</organism>
<feature type="transmembrane region" description="Helical" evidence="10">
    <location>
        <begin position="249"/>
        <end position="268"/>
    </location>
</feature>
<feature type="transmembrane region" description="Helical" evidence="10">
    <location>
        <begin position="105"/>
        <end position="128"/>
    </location>
</feature>
<gene>
    <name evidence="11" type="ORF">MNKW57_14630</name>
</gene>
<protein>
    <recommendedName>
        <fullName evidence="3">Multidrug export protein MepA</fullName>
    </recommendedName>
</protein>
<keyword evidence="9" id="KW-0046">Antibiotic resistance</keyword>
<dbReference type="RefSeq" id="WP_285763780.1">
    <property type="nucleotide sequence ID" value="NZ_BSYJ01000003.1"/>
</dbReference>
<reference evidence="11 12" key="1">
    <citation type="submission" date="2023-04" db="EMBL/GenBank/DDBJ databases">
        <title>Marinobulbifer ophiurae gen. nov., sp. Nov., isolate from tissue of brittle star Ophioplocus japonicus.</title>
        <authorList>
            <person name="Kawano K."/>
            <person name="Sawayama S."/>
            <person name="Nakagawa S."/>
        </authorList>
    </citation>
    <scope>NUCLEOTIDE SEQUENCE [LARGE SCALE GENOMIC DNA]</scope>
    <source>
        <strain evidence="11 12">NKW57</strain>
    </source>
</reference>
<comment type="caution">
    <text evidence="11">The sequence shown here is derived from an EMBL/GenBank/DDBJ whole genome shotgun (WGS) entry which is preliminary data.</text>
</comment>
<evidence type="ECO:0000256" key="10">
    <source>
        <dbReference type="SAM" id="Phobius"/>
    </source>
</evidence>
<evidence type="ECO:0000256" key="1">
    <source>
        <dbReference type="ARBA" id="ARBA00004429"/>
    </source>
</evidence>
<accession>A0ABQ6LYM6</accession>
<feature type="transmembrane region" description="Helical" evidence="10">
    <location>
        <begin position="330"/>
        <end position="352"/>
    </location>
</feature>
<evidence type="ECO:0000256" key="9">
    <source>
        <dbReference type="ARBA" id="ARBA00023251"/>
    </source>
</evidence>
<feature type="transmembrane region" description="Helical" evidence="10">
    <location>
        <begin position="404"/>
        <end position="423"/>
    </location>
</feature>
<dbReference type="CDD" id="cd13143">
    <property type="entry name" value="MATE_MepA_like"/>
    <property type="match status" value="1"/>
</dbReference>
<keyword evidence="8 10" id="KW-0472">Membrane</keyword>
<feature type="transmembrane region" description="Helical" evidence="10">
    <location>
        <begin position="206"/>
        <end position="228"/>
    </location>
</feature>
<comment type="similarity">
    <text evidence="2">Belongs to the multi antimicrobial extrusion (MATE) (TC 2.A.66.1) family. MepA subfamily.</text>
</comment>
<keyword evidence="6 10" id="KW-0812">Transmembrane</keyword>
<dbReference type="Proteomes" id="UP001224392">
    <property type="component" value="Unassembled WGS sequence"/>
</dbReference>
<dbReference type="InterPro" id="IPR045070">
    <property type="entry name" value="MATE_MepA-like"/>
</dbReference>
<keyword evidence="7 10" id="KW-1133">Transmembrane helix</keyword>
<dbReference type="PANTHER" id="PTHR43823:SF3">
    <property type="entry name" value="MULTIDRUG EXPORT PROTEIN MEPA"/>
    <property type="match status" value="1"/>
</dbReference>
<comment type="subcellular location">
    <subcellularLocation>
        <location evidence="1">Cell inner membrane</location>
        <topology evidence="1">Multi-pass membrane protein</topology>
    </subcellularLocation>
</comment>
<feature type="transmembrane region" description="Helical" evidence="10">
    <location>
        <begin position="148"/>
        <end position="168"/>
    </location>
</feature>
<dbReference type="InterPro" id="IPR048279">
    <property type="entry name" value="MdtK-like"/>
</dbReference>
<feature type="transmembrane region" description="Helical" evidence="10">
    <location>
        <begin position="180"/>
        <end position="200"/>
    </location>
</feature>
<dbReference type="PIRSF" id="PIRSF006603">
    <property type="entry name" value="DinF"/>
    <property type="match status" value="1"/>
</dbReference>
<dbReference type="Pfam" id="PF01554">
    <property type="entry name" value="MatE"/>
    <property type="match status" value="2"/>
</dbReference>
<evidence type="ECO:0000256" key="7">
    <source>
        <dbReference type="ARBA" id="ARBA00022989"/>
    </source>
</evidence>
<feature type="transmembrane region" description="Helical" evidence="10">
    <location>
        <begin position="27"/>
        <end position="48"/>
    </location>
</feature>
<feature type="transmembrane region" description="Helical" evidence="10">
    <location>
        <begin position="68"/>
        <end position="93"/>
    </location>
</feature>
<dbReference type="InterPro" id="IPR051327">
    <property type="entry name" value="MATE_MepA_subfamily"/>
</dbReference>
<evidence type="ECO:0000256" key="5">
    <source>
        <dbReference type="ARBA" id="ARBA00022475"/>
    </source>
</evidence>
<feature type="transmembrane region" description="Helical" evidence="10">
    <location>
        <begin position="429"/>
        <end position="447"/>
    </location>
</feature>
<feature type="transmembrane region" description="Helical" evidence="10">
    <location>
        <begin position="296"/>
        <end position="318"/>
    </location>
</feature>
<evidence type="ECO:0000256" key="8">
    <source>
        <dbReference type="ARBA" id="ARBA00023136"/>
    </source>
</evidence>
<sequence>MSPEQQETAQQPSASDMALRDEPVGRLFWRYALPTVSAMLVTGIYGAIDGIFVGQVIGADGMAGVMLGYAIGGIVYAIGAGIGMGAAALVAIALGRGDVASARRLVGASLTMCILAAVLLIFPGLSLANSLLYWLGASERATQLAADYLLWYFLLGFFPIIAMAFSALMRNDGHPRQVTLYMVIGGLLNILLDYLLIVVVPLELHGASIATMLSQLVTGGLCLLHFFGRNTRLRISWDTLRLRWKDCRDIMRTGLSSFLMYLYLSVVLTMHNKALLWVGQTIHVAAYGILSYIESFFYLVFEGVALAIQPITSFNFGAGKWERVKQARNYAFLAAFVPGVIGLVLLFIWPDIAIRAFIADDPEVIRYTRDATYLYFWVLPAQGLLLVGAIYFQSIKMANEAAMLVGGKLVLVGIALVILAKYFGVDGVWVTLPLVSWCLVVWMWVIMRRADARREGAV</sequence>
<keyword evidence="5" id="KW-1003">Cell membrane</keyword>
<keyword evidence="4" id="KW-0813">Transport</keyword>
<evidence type="ECO:0000256" key="6">
    <source>
        <dbReference type="ARBA" id="ARBA00022692"/>
    </source>
</evidence>
<name>A0ABQ6LYM6_9GAMM</name>
<evidence type="ECO:0000256" key="3">
    <source>
        <dbReference type="ARBA" id="ARBA00022106"/>
    </source>
</evidence>
<evidence type="ECO:0000313" key="11">
    <source>
        <dbReference type="EMBL" id="GMG87142.1"/>
    </source>
</evidence>
<dbReference type="InterPro" id="IPR002528">
    <property type="entry name" value="MATE_fam"/>
</dbReference>
<evidence type="ECO:0000256" key="4">
    <source>
        <dbReference type="ARBA" id="ARBA00022448"/>
    </source>
</evidence>
<evidence type="ECO:0000256" key="2">
    <source>
        <dbReference type="ARBA" id="ARBA00008417"/>
    </source>
</evidence>
<feature type="transmembrane region" description="Helical" evidence="10">
    <location>
        <begin position="372"/>
        <end position="392"/>
    </location>
</feature>
<keyword evidence="12" id="KW-1185">Reference proteome</keyword>